<evidence type="ECO:0000313" key="3">
    <source>
        <dbReference type="Proteomes" id="UP000230423"/>
    </source>
</evidence>
<reference evidence="2 3" key="1">
    <citation type="submission" date="2015-09" db="EMBL/GenBank/DDBJ databases">
        <title>Draft genome of the parasitic nematode Teladorsagia circumcincta isolate WARC Sus (inbred).</title>
        <authorList>
            <person name="Mitreva M."/>
        </authorList>
    </citation>
    <scope>NUCLEOTIDE SEQUENCE [LARGE SCALE GENOMIC DNA]</scope>
    <source>
        <strain evidence="2 3">S</strain>
    </source>
</reference>
<dbReference type="Proteomes" id="UP000230423">
    <property type="component" value="Unassembled WGS sequence"/>
</dbReference>
<gene>
    <name evidence="2" type="ORF">TELCIR_00160</name>
</gene>
<feature type="region of interest" description="Disordered" evidence="1">
    <location>
        <begin position="647"/>
        <end position="675"/>
    </location>
</feature>
<dbReference type="Gene3D" id="2.130.10.10">
    <property type="entry name" value="YVTN repeat-like/Quinoprotein amine dehydrogenase"/>
    <property type="match status" value="1"/>
</dbReference>
<dbReference type="OrthoDB" id="248320at2759"/>
<keyword evidence="3" id="KW-1185">Reference proteome</keyword>
<organism evidence="2 3">
    <name type="scientific">Teladorsagia circumcincta</name>
    <name type="common">Brown stomach worm</name>
    <name type="synonym">Ostertagia circumcincta</name>
    <dbReference type="NCBI Taxonomy" id="45464"/>
    <lineage>
        <taxon>Eukaryota</taxon>
        <taxon>Metazoa</taxon>
        <taxon>Ecdysozoa</taxon>
        <taxon>Nematoda</taxon>
        <taxon>Chromadorea</taxon>
        <taxon>Rhabditida</taxon>
        <taxon>Rhabditina</taxon>
        <taxon>Rhabditomorpha</taxon>
        <taxon>Strongyloidea</taxon>
        <taxon>Trichostrongylidae</taxon>
        <taxon>Teladorsagia</taxon>
    </lineage>
</organism>
<feature type="region of interest" description="Disordered" evidence="1">
    <location>
        <begin position="711"/>
        <end position="775"/>
    </location>
</feature>
<protein>
    <submittedName>
        <fullName evidence="2">Uncharacterized protein</fullName>
    </submittedName>
</protein>
<dbReference type="AlphaFoldDB" id="A0A2G9V5K6"/>
<dbReference type="EMBL" id="KZ344989">
    <property type="protein sequence ID" value="PIO77676.1"/>
    <property type="molecule type" value="Genomic_DNA"/>
</dbReference>
<evidence type="ECO:0000313" key="2">
    <source>
        <dbReference type="EMBL" id="PIO77676.1"/>
    </source>
</evidence>
<sequence>MGVFTELNLSAFGLVAFRSSVLHQPTSGIVGDAKTDIVSIGLNADETLLGVFGHTPQGCFVYIFDVLTLSVDVTGEAFPISTVRIGNSASKGLAFEWNPAVADMFAASDTFFAALNCCLLNATGQNSSKYTMVGEKKLEGNVSEISWSPKGKQLLVRTTNAPENGGSVVVINLSWLSTTDWVVAYSNAEMTTTAVFMLSIKKDKPPSWTPLNFPPQSSLGVTRRLLVDWNLALVLSPSSPDLVAICKLTNSNAWVSTSIASLPQPSNAKFAIGVAVDLSNQNMVAIGGLPAAVDVSKIRNGVRLTTAAAATPSVITQAPMSIGVAPQPAPFLGAFGTKKNELPAQPSATSSFGMFGGTQAQHSMTIASVTPTQNTSTVGGLSLSAANTDQKPLSGTMFTGFQGLATTANTATLQTAATPPTGLTTPGKVFTGIGARTPEAKPVISSAASAAQKPLTTTPIKQDAISGADSAEATRKALAAARASAIKSIETFNSDWHDFHELLHSFHINMQKVEDSVNEAVNSLSHSDNLETVEEIRQMVIELDDEMQDMLAMLSERKVLVDEKTALAKECKGSQVIFGPAVDRLEIASPVRVKPVLSTRNASTQADAPAQAQPKLVAAASCGAGSSNIEKKDEKPLSIFGVKEAPAPVSEEKKEEKQTSLFGTTAAAGSEKKDEKLSSLFGGLGSVSAEKKEEKPSSLFGSLGTAGTVINEKKDEKPTSLFGGLGSSGEKKEEKASSLFGGGTTTLNPEKKEEKQPSVFGGSSLSAAAEKSDDKPTSLFGGLGFAAAAASAAATADTDEGMDDDGVAGGTSQAAGSIFGGGFMRC</sequence>
<evidence type="ECO:0000256" key="1">
    <source>
        <dbReference type="SAM" id="MobiDB-lite"/>
    </source>
</evidence>
<feature type="compositionally biased region" description="Acidic residues" evidence="1">
    <location>
        <begin position="797"/>
        <end position="806"/>
    </location>
</feature>
<feature type="region of interest" description="Disordered" evidence="1">
    <location>
        <begin position="792"/>
        <end position="826"/>
    </location>
</feature>
<accession>A0A2G9V5K6</accession>
<dbReference type="InterPro" id="IPR015943">
    <property type="entry name" value="WD40/YVTN_repeat-like_dom_sf"/>
</dbReference>
<proteinExistence type="predicted"/>
<name>A0A2G9V5K6_TELCI</name>